<protein>
    <submittedName>
        <fullName evidence="1">Uncharacterized protein</fullName>
    </submittedName>
</protein>
<evidence type="ECO:0000313" key="2">
    <source>
        <dbReference type="Proteomes" id="UP000054270"/>
    </source>
</evidence>
<dbReference type="EMBL" id="KN817527">
    <property type="protein sequence ID" value="KJA26521.1"/>
    <property type="molecule type" value="Genomic_DNA"/>
</dbReference>
<dbReference type="Proteomes" id="UP000054270">
    <property type="component" value="Unassembled WGS sequence"/>
</dbReference>
<name>A0A0D2PD72_HYPSF</name>
<reference evidence="2" key="1">
    <citation type="submission" date="2014-04" db="EMBL/GenBank/DDBJ databases">
        <title>Evolutionary Origins and Diversification of the Mycorrhizal Mutualists.</title>
        <authorList>
            <consortium name="DOE Joint Genome Institute"/>
            <consortium name="Mycorrhizal Genomics Consortium"/>
            <person name="Kohler A."/>
            <person name="Kuo A."/>
            <person name="Nagy L.G."/>
            <person name="Floudas D."/>
            <person name="Copeland A."/>
            <person name="Barry K.W."/>
            <person name="Cichocki N."/>
            <person name="Veneault-Fourrey C."/>
            <person name="LaButti K."/>
            <person name="Lindquist E.A."/>
            <person name="Lipzen A."/>
            <person name="Lundell T."/>
            <person name="Morin E."/>
            <person name="Murat C."/>
            <person name="Riley R."/>
            <person name="Ohm R."/>
            <person name="Sun H."/>
            <person name="Tunlid A."/>
            <person name="Henrissat B."/>
            <person name="Grigoriev I.V."/>
            <person name="Hibbett D.S."/>
            <person name="Martin F."/>
        </authorList>
    </citation>
    <scope>NUCLEOTIDE SEQUENCE [LARGE SCALE GENOMIC DNA]</scope>
    <source>
        <strain evidence="2">FD-334 SS-4</strain>
    </source>
</reference>
<gene>
    <name evidence="1" type="ORF">HYPSUDRAFT_36233</name>
</gene>
<dbReference type="AlphaFoldDB" id="A0A0D2PD72"/>
<evidence type="ECO:0000313" key="1">
    <source>
        <dbReference type="EMBL" id="KJA26521.1"/>
    </source>
</evidence>
<dbReference type="InterPro" id="IPR012597">
    <property type="entry name" value="Pheromone"/>
</dbReference>
<organism evidence="1 2">
    <name type="scientific">Hypholoma sublateritium (strain FD-334 SS-4)</name>
    <dbReference type="NCBI Taxonomy" id="945553"/>
    <lineage>
        <taxon>Eukaryota</taxon>
        <taxon>Fungi</taxon>
        <taxon>Dikarya</taxon>
        <taxon>Basidiomycota</taxon>
        <taxon>Agaricomycotina</taxon>
        <taxon>Agaricomycetes</taxon>
        <taxon>Agaricomycetidae</taxon>
        <taxon>Agaricales</taxon>
        <taxon>Agaricineae</taxon>
        <taxon>Strophariaceae</taxon>
        <taxon>Hypholoma</taxon>
    </lineage>
</organism>
<dbReference type="Pfam" id="PF08015">
    <property type="entry name" value="Pheromone"/>
    <property type="match status" value="1"/>
</dbReference>
<keyword evidence="2" id="KW-1185">Reference proteome</keyword>
<dbReference type="GO" id="GO:0016020">
    <property type="term" value="C:membrane"/>
    <property type="evidence" value="ECO:0007669"/>
    <property type="project" value="InterPro"/>
</dbReference>
<accession>A0A0D2PD72</accession>
<sequence>MDLFTPLDSLPVGPFAEYSENPYHIISSRKSHACGVTNMPANSDRVVENQQYGTFCVIS</sequence>
<dbReference type="GO" id="GO:0000772">
    <property type="term" value="F:mating pheromone activity"/>
    <property type="evidence" value="ECO:0007669"/>
    <property type="project" value="InterPro"/>
</dbReference>
<proteinExistence type="predicted"/>